<dbReference type="GO" id="GO:0030570">
    <property type="term" value="F:pectate lyase activity"/>
    <property type="evidence" value="ECO:0007669"/>
    <property type="project" value="InterPro"/>
</dbReference>
<evidence type="ECO:0000256" key="3">
    <source>
        <dbReference type="SAM" id="MobiDB-lite"/>
    </source>
</evidence>
<reference evidence="7" key="1">
    <citation type="submission" date="2016-11" db="EMBL/GenBank/DDBJ databases">
        <authorList>
            <person name="Varghese N."/>
            <person name="Submissions S."/>
        </authorList>
    </citation>
    <scope>NUCLEOTIDE SEQUENCE [LARGE SCALE GENOMIC DNA]</scope>
    <source>
        <strain evidence="7">CGMCC 1.7063</strain>
    </source>
</reference>
<feature type="chain" id="PRO_5012544788" evidence="4">
    <location>
        <begin position="23"/>
        <end position="545"/>
    </location>
</feature>
<keyword evidence="2" id="KW-0964">Secreted</keyword>
<gene>
    <name evidence="6" type="ORF">SAMN04487965_2522</name>
</gene>
<sequence>MTCRFRSLTALCAFSLLLSACGGGGGSGNTIPPANTATSSSGSSSSSSSSGGTSSSGSSSSGGSTSSGGSSSSSSGGSSSGGTATISEACRTLATDSNVNWRDSAELATDQEIVECLSQSLGRAVGYGEQALGGYDPDGESKLTVITKDGGKSIEQQILEAIGGDGHNWIVFDKFDFAEETEVALYRDYCDQASVQNAIGGTEAQCVDYHQWCTDNGFGAESACLTEFFNNRLNDGALPIRNPVIGTNKTIDGRFSKAYFRFNGFSIGTDSNGSDNVILTHLDFRGAGHTEDHDLDPDMIRATGGSQDIWIHKNTFDLTGDSAFDVKRGTHHLTMSFNRLMDVKRASLHGSSDDRTENADIRTTMHHNAFVTRDDLYDTFGSGGRRVPLLRRGSSHMFNNLFMNYRREVLSVRVGASVLWQDNMFLVNKDISADSLDYLQSNLVTDISGGNFRAEGSRIWMADAACDLDAADFRDINAASGVVADLAADYSQESRDKIAAERVAAGQQLADYISATAGKYGEMPFNSPLANNQAYVLDLGKVSCQ</sequence>
<dbReference type="InterPro" id="IPR011050">
    <property type="entry name" value="Pectin_lyase_fold/virulence"/>
</dbReference>
<dbReference type="STRING" id="494016.SAMN04487965_2522"/>
<accession>A0A1M5DWU0</accession>
<dbReference type="Proteomes" id="UP000184170">
    <property type="component" value="Unassembled WGS sequence"/>
</dbReference>
<dbReference type="SUPFAM" id="SSF51126">
    <property type="entry name" value="Pectin lyase-like"/>
    <property type="match status" value="1"/>
</dbReference>
<keyword evidence="2" id="KW-0624">Polysaccharide degradation</keyword>
<comment type="subcellular location">
    <subcellularLocation>
        <location evidence="2">Secreted</location>
    </subcellularLocation>
</comment>
<comment type="similarity">
    <text evidence="2">Belongs to the polysaccharide lyase 1 family.</text>
</comment>
<feature type="compositionally biased region" description="Low complexity" evidence="3">
    <location>
        <begin position="38"/>
        <end position="83"/>
    </location>
</feature>
<dbReference type="EMBL" id="FQVA01000003">
    <property type="protein sequence ID" value="SHF71467.1"/>
    <property type="molecule type" value="Genomic_DNA"/>
</dbReference>
<dbReference type="SMART" id="SM00656">
    <property type="entry name" value="Amb_all"/>
    <property type="match status" value="1"/>
</dbReference>
<keyword evidence="4" id="KW-0732">Signal</keyword>
<dbReference type="InterPro" id="IPR012334">
    <property type="entry name" value="Pectin_lyas_fold"/>
</dbReference>
<dbReference type="AlphaFoldDB" id="A0A1M5DWU0"/>
<feature type="domain" description="Pectate lyase" evidence="5">
    <location>
        <begin position="216"/>
        <end position="431"/>
    </location>
</feature>
<dbReference type="GO" id="GO:0005576">
    <property type="term" value="C:extracellular region"/>
    <property type="evidence" value="ECO:0007669"/>
    <property type="project" value="UniProtKB-SubCell"/>
</dbReference>
<dbReference type="PANTHER" id="PTHR31683:SF18">
    <property type="entry name" value="PECTATE LYASE 21-RELATED"/>
    <property type="match status" value="1"/>
</dbReference>
<evidence type="ECO:0000313" key="6">
    <source>
        <dbReference type="EMBL" id="SHF71467.1"/>
    </source>
</evidence>
<proteinExistence type="inferred from homology"/>
<keyword evidence="2" id="KW-0119">Carbohydrate metabolism</keyword>
<evidence type="ECO:0000313" key="7">
    <source>
        <dbReference type="Proteomes" id="UP000184170"/>
    </source>
</evidence>
<dbReference type="GO" id="GO:0000272">
    <property type="term" value="P:polysaccharide catabolic process"/>
    <property type="evidence" value="ECO:0007669"/>
    <property type="project" value="UniProtKB-KW"/>
</dbReference>
<name>A0A1M5DWU0_9GAMM</name>
<feature type="signal peptide" evidence="4">
    <location>
        <begin position="1"/>
        <end position="22"/>
    </location>
</feature>
<protein>
    <submittedName>
        <fullName evidence="6">Pectate lyase</fullName>
    </submittedName>
</protein>
<evidence type="ECO:0000259" key="5">
    <source>
        <dbReference type="SMART" id="SM00656"/>
    </source>
</evidence>
<keyword evidence="7" id="KW-1185">Reference proteome</keyword>
<keyword evidence="1 2" id="KW-0456">Lyase</keyword>
<dbReference type="InterPro" id="IPR045032">
    <property type="entry name" value="PEL"/>
</dbReference>
<dbReference type="InterPro" id="IPR002022">
    <property type="entry name" value="Pec_lyase"/>
</dbReference>
<dbReference type="OrthoDB" id="6056921at2"/>
<dbReference type="Pfam" id="PF00544">
    <property type="entry name" value="Pectate_lyase_4"/>
    <property type="match status" value="1"/>
</dbReference>
<organism evidence="6 7">
    <name type="scientific">Microbulbifer donghaiensis</name>
    <dbReference type="NCBI Taxonomy" id="494016"/>
    <lineage>
        <taxon>Bacteria</taxon>
        <taxon>Pseudomonadati</taxon>
        <taxon>Pseudomonadota</taxon>
        <taxon>Gammaproteobacteria</taxon>
        <taxon>Cellvibrionales</taxon>
        <taxon>Microbulbiferaceae</taxon>
        <taxon>Microbulbifer</taxon>
    </lineage>
</organism>
<feature type="region of interest" description="Disordered" evidence="3">
    <location>
        <begin position="32"/>
        <end position="83"/>
    </location>
</feature>
<dbReference type="PANTHER" id="PTHR31683">
    <property type="entry name" value="PECTATE LYASE 18-RELATED"/>
    <property type="match status" value="1"/>
</dbReference>
<dbReference type="PROSITE" id="PS51257">
    <property type="entry name" value="PROKAR_LIPOPROTEIN"/>
    <property type="match status" value="1"/>
</dbReference>
<dbReference type="Gene3D" id="2.160.20.10">
    <property type="entry name" value="Single-stranded right-handed beta-helix, Pectin lyase-like"/>
    <property type="match status" value="1"/>
</dbReference>
<evidence type="ECO:0000256" key="1">
    <source>
        <dbReference type="ARBA" id="ARBA00023239"/>
    </source>
</evidence>
<evidence type="ECO:0000256" key="4">
    <source>
        <dbReference type="SAM" id="SignalP"/>
    </source>
</evidence>
<evidence type="ECO:0000256" key="2">
    <source>
        <dbReference type="RuleBase" id="RU361173"/>
    </source>
</evidence>